<feature type="compositionally biased region" description="Basic and acidic residues" evidence="1">
    <location>
        <begin position="849"/>
        <end position="869"/>
    </location>
</feature>
<feature type="region of interest" description="Disordered" evidence="1">
    <location>
        <begin position="511"/>
        <end position="662"/>
    </location>
</feature>
<feature type="compositionally biased region" description="Low complexity" evidence="1">
    <location>
        <begin position="537"/>
        <end position="550"/>
    </location>
</feature>
<feature type="compositionally biased region" description="Polar residues" evidence="1">
    <location>
        <begin position="402"/>
        <end position="426"/>
    </location>
</feature>
<feature type="region of interest" description="Disordered" evidence="1">
    <location>
        <begin position="837"/>
        <end position="894"/>
    </location>
</feature>
<accession>A0AAD6G403</accession>
<reference evidence="2" key="1">
    <citation type="submission" date="2022-12" db="EMBL/GenBank/DDBJ databases">
        <authorList>
            <person name="Petersen C."/>
        </authorList>
    </citation>
    <scope>NUCLEOTIDE SEQUENCE</scope>
    <source>
        <strain evidence="2">IBT 16125</strain>
    </source>
</reference>
<dbReference type="EMBL" id="JAPVEA010000004">
    <property type="protein sequence ID" value="KAJ5455529.1"/>
    <property type="molecule type" value="Genomic_DNA"/>
</dbReference>
<feature type="compositionally biased region" description="Polar residues" evidence="1">
    <location>
        <begin position="560"/>
        <end position="572"/>
    </location>
</feature>
<evidence type="ECO:0000256" key="1">
    <source>
        <dbReference type="SAM" id="MobiDB-lite"/>
    </source>
</evidence>
<keyword evidence="3" id="KW-1185">Reference proteome</keyword>
<evidence type="ECO:0000313" key="2">
    <source>
        <dbReference type="EMBL" id="KAJ5455529.1"/>
    </source>
</evidence>
<feature type="compositionally biased region" description="Polar residues" evidence="1">
    <location>
        <begin position="467"/>
        <end position="476"/>
    </location>
</feature>
<feature type="compositionally biased region" description="Polar residues" evidence="1">
    <location>
        <begin position="301"/>
        <end position="314"/>
    </location>
</feature>
<feature type="region of interest" description="Disordered" evidence="1">
    <location>
        <begin position="288"/>
        <end position="379"/>
    </location>
</feature>
<comment type="caution">
    <text evidence="2">The sequence shown here is derived from an EMBL/GenBank/DDBJ whole genome shotgun (WGS) entry which is preliminary data.</text>
</comment>
<feature type="region of interest" description="Disordered" evidence="1">
    <location>
        <begin position="709"/>
        <end position="728"/>
    </location>
</feature>
<reference evidence="2" key="2">
    <citation type="journal article" date="2023" name="IMA Fungus">
        <title>Comparative genomic study of the Penicillium genus elucidates a diverse pangenome and 15 lateral gene transfer events.</title>
        <authorList>
            <person name="Petersen C."/>
            <person name="Sorensen T."/>
            <person name="Nielsen M.R."/>
            <person name="Sondergaard T.E."/>
            <person name="Sorensen J.L."/>
            <person name="Fitzpatrick D.A."/>
            <person name="Frisvad J.C."/>
            <person name="Nielsen K.L."/>
        </authorList>
    </citation>
    <scope>NUCLEOTIDE SEQUENCE</scope>
    <source>
        <strain evidence="2">IBT 16125</strain>
    </source>
</reference>
<feature type="compositionally biased region" description="Basic and acidic residues" evidence="1">
    <location>
        <begin position="511"/>
        <end position="522"/>
    </location>
</feature>
<feature type="compositionally biased region" description="Polar residues" evidence="1">
    <location>
        <begin position="524"/>
        <end position="533"/>
    </location>
</feature>
<dbReference type="RefSeq" id="XP_056767902.1">
    <property type="nucleotide sequence ID" value="XM_056907175.1"/>
</dbReference>
<dbReference type="Proteomes" id="UP001213681">
    <property type="component" value="Unassembled WGS sequence"/>
</dbReference>
<evidence type="ECO:0000313" key="3">
    <source>
        <dbReference type="Proteomes" id="UP001213681"/>
    </source>
</evidence>
<proteinExistence type="predicted"/>
<feature type="compositionally biased region" description="Polar residues" evidence="1">
    <location>
        <begin position="634"/>
        <end position="643"/>
    </location>
</feature>
<dbReference type="GeneID" id="81597418"/>
<name>A0AAD6G403_9EURO</name>
<organism evidence="2 3">
    <name type="scientific">Penicillium daleae</name>
    <dbReference type="NCBI Taxonomy" id="63821"/>
    <lineage>
        <taxon>Eukaryota</taxon>
        <taxon>Fungi</taxon>
        <taxon>Dikarya</taxon>
        <taxon>Ascomycota</taxon>
        <taxon>Pezizomycotina</taxon>
        <taxon>Eurotiomycetes</taxon>
        <taxon>Eurotiomycetidae</taxon>
        <taxon>Eurotiales</taxon>
        <taxon>Aspergillaceae</taxon>
        <taxon>Penicillium</taxon>
    </lineage>
</organism>
<gene>
    <name evidence="2" type="ORF">N7458_003793</name>
</gene>
<sequence length="1303" mass="143606">MLMKSFQVLTIKGCSDAASEAAVVACTKAYVEKHTHHNLPDEQLRICQVVKIDVGAALDSRQGQKYGKTPALGEEGDAHDDSYLSPVATSATTQVSQNWKPSRVRVDYLRKDPYNMLERVAAATGTNISLQHSYYKDSSIRVSADVLDKVENALQRLKKLDSLLALIDVPSQAYATFVPDTAGLRFCLLEVAQLNDIAPQRLLVDPSSAITNNIADFIVPVSCRIDPSTDSFQVFEHLHHPCGIDLPSFLRYQHIRCWSRFKYPEVGKPGENKGAQYSKLVVLYQPSPPGAEPAAVEESQAHTSADTKVLNTRPSRPPLDSTANEKAESERATSVSRPGLAHRSESTPSTSIKLPGLKTRRPVLLDGSTPSMKGKSPVLSTNLTNFERSTLSETSIKSILPFSPQSGVAKSELQPSESQKMPNSELSEPEKRQSTTEVKINPSDGIQISIKVFPKSRPSQERHMSTDLFSASSSDLPCSSQVAATFAQPVSQASARSVANDEQRELIDLFDKEAATSNDEKATGANSNLENVDSSSERLSSSSLFQSVASMRADAPSESPLFQSARSEISDTPSEDAPPLQHSEPSLRPPENIKSPIMTGEDGCGDEQETPRPTKRLTLASNDSVVPPDDDQKTPQSTRSHPSMGTERPVTIPDDNQWSPRSTETLTATANPITQQVRRCGVPVNYTYSDSHSLHAALPYQANLSQQDIGSQERSLGTSSHDFYAPSRQTYGQSWPQYPGFPVMNTQVDYETHLRGFDAAPMYPVGTVFSTNFVHWPMFLVSPVWQPYQPPYPNVQPIQHPNQPGVPSEGVGSPDTIVSSAAVTTPSYDDYLRARSRASRATFQSQSDATDRPIRETVAHPNDDDKIEFHSPMNQRTTNPGGNGRRDNSKANTKAPKMTWNIFNDPSTAKRVSMPISARSPRLQNISAHPAFVKDVYRLLTPLLTTAQVFPRPLELEVQIGIVIIMNKLGATESNFMAFEEMNEVIHPRGDLNGPSTVFFDRITTLPADIDHILHIRTDGGRLFENRMSTFTISYEFHCVLKTGVPLVISIDENGNATVNKSKVTLGSVHVSYPDRIWDAAAVLHGYLGPHGEPNPEVERAVQYLAENLWVEPNRTHVRLLTRFNKDVLSVKKVLLKRINYHRCKMDRYVNDIESETSMRGLHLRITEVQDLVLTARQSNCDILEAACKSLDDMVKAHRQWWEVALISPAIQTALSEGVPATIGDGHRNWCPIDILGSETGLITNTPASPTAQSIGHYGLGQLLRLATTVIENIDPVGYSNVGPVGIKNKLSWRTKLLEWRSS</sequence>
<protein>
    <submittedName>
        <fullName evidence="2">Uncharacterized protein</fullName>
    </submittedName>
</protein>
<feature type="compositionally biased region" description="Polar residues" evidence="1">
    <location>
        <begin position="839"/>
        <end position="848"/>
    </location>
</feature>
<feature type="region of interest" description="Disordered" evidence="1">
    <location>
        <begin position="402"/>
        <end position="476"/>
    </location>
</feature>